<dbReference type="GO" id="GO:0005506">
    <property type="term" value="F:iron ion binding"/>
    <property type="evidence" value="ECO:0007669"/>
    <property type="project" value="InterPro"/>
</dbReference>
<dbReference type="Proteomes" id="UP000322530">
    <property type="component" value="Unassembled WGS sequence"/>
</dbReference>
<dbReference type="GO" id="GO:0020037">
    <property type="term" value="F:heme binding"/>
    <property type="evidence" value="ECO:0007669"/>
    <property type="project" value="InterPro"/>
</dbReference>
<evidence type="ECO:0000256" key="6">
    <source>
        <dbReference type="ARBA" id="ARBA00023033"/>
    </source>
</evidence>
<evidence type="ECO:0000256" key="1">
    <source>
        <dbReference type="ARBA" id="ARBA00010617"/>
    </source>
</evidence>
<sequence>MAQENTKLFQQILDHSHITHPYPIYAQLRETPVCQQEDGTYVVSTYADVMALLRDPRVSSDERKSADLSKVSPATTDPEFHPTFIFQDPPAHDLLRRLVVNQFTPERIEGLRPHIEEVVQQQLEAHRQTTRMDIVDDLAYPLPVSVICRLLGVPIKDEDLFHGWSTILASTLDPGQTGTEEQKQKIIESSKQLREYLRGLVNNLRAHPEDNLLSDIIKANETEKIMTEDDIVATAGLLLIAGHETTVNLITNGMLTLLRQPEIQERLRQEPDLIISFVEEMLRYDPPVQFRTRTTLAAIDIDGITIPKGASLVLIFASGSHDPARFERPEECIPERTDNQHLGFGGGIHYCVGAPLARIEAQIALRELNRRLIEPKLDQEPPPYRANASLRGPRHLTITYKGLRP</sequence>
<dbReference type="OrthoDB" id="142769at2"/>
<dbReference type="Pfam" id="PF00067">
    <property type="entry name" value="p450"/>
    <property type="match status" value="1"/>
</dbReference>
<dbReference type="RefSeq" id="WP_149403912.1">
    <property type="nucleotide sequence ID" value="NZ_BIXY01000092.1"/>
</dbReference>
<dbReference type="SUPFAM" id="SSF48264">
    <property type="entry name" value="Cytochrome P450"/>
    <property type="match status" value="1"/>
</dbReference>
<protein>
    <submittedName>
        <fullName evidence="8">Cytochrome P450</fullName>
    </submittedName>
</protein>
<dbReference type="InterPro" id="IPR036396">
    <property type="entry name" value="Cyt_P450_sf"/>
</dbReference>
<dbReference type="PANTHER" id="PTHR46696:SF1">
    <property type="entry name" value="CYTOCHROME P450 YJIB-RELATED"/>
    <property type="match status" value="1"/>
</dbReference>
<dbReference type="Gene3D" id="1.10.630.10">
    <property type="entry name" value="Cytochrome P450"/>
    <property type="match status" value="1"/>
</dbReference>
<dbReference type="PRINTS" id="PR00359">
    <property type="entry name" value="BP450"/>
</dbReference>
<dbReference type="GO" id="GO:0004497">
    <property type="term" value="F:monooxygenase activity"/>
    <property type="evidence" value="ECO:0007669"/>
    <property type="project" value="UniProtKB-KW"/>
</dbReference>
<dbReference type="InterPro" id="IPR002397">
    <property type="entry name" value="Cyt_P450_B"/>
</dbReference>
<reference evidence="8 9" key="1">
    <citation type="submission" date="2019-01" db="EMBL/GenBank/DDBJ databases">
        <title>Draft genome sequence of Dictyobacter sp. Uno17.</title>
        <authorList>
            <person name="Wang C.M."/>
            <person name="Zheng Y."/>
            <person name="Sakai Y."/>
            <person name="Abe K."/>
            <person name="Yokota A."/>
            <person name="Yabe S."/>
        </authorList>
    </citation>
    <scope>NUCLEOTIDE SEQUENCE [LARGE SCALE GENOMIC DNA]</scope>
    <source>
        <strain evidence="8 9">Uno17</strain>
    </source>
</reference>
<dbReference type="PANTHER" id="PTHR46696">
    <property type="entry name" value="P450, PUTATIVE (EUROFUNG)-RELATED"/>
    <property type="match status" value="1"/>
</dbReference>
<evidence type="ECO:0000256" key="3">
    <source>
        <dbReference type="ARBA" id="ARBA00022723"/>
    </source>
</evidence>
<keyword evidence="9" id="KW-1185">Reference proteome</keyword>
<name>A0A5A5TJ84_9CHLR</name>
<evidence type="ECO:0000256" key="5">
    <source>
        <dbReference type="ARBA" id="ARBA00023004"/>
    </source>
</evidence>
<dbReference type="EMBL" id="BIXY01000092">
    <property type="protein sequence ID" value="GCF11063.1"/>
    <property type="molecule type" value="Genomic_DNA"/>
</dbReference>
<evidence type="ECO:0000256" key="4">
    <source>
        <dbReference type="ARBA" id="ARBA00023002"/>
    </source>
</evidence>
<gene>
    <name evidence="8" type="ORF">KDI_46270</name>
</gene>
<accession>A0A5A5TJ84</accession>
<evidence type="ECO:0000313" key="8">
    <source>
        <dbReference type="EMBL" id="GCF11063.1"/>
    </source>
</evidence>
<dbReference type="PROSITE" id="PS00086">
    <property type="entry name" value="CYTOCHROME_P450"/>
    <property type="match status" value="1"/>
</dbReference>
<keyword evidence="5 7" id="KW-0408">Iron</keyword>
<keyword evidence="4 7" id="KW-0560">Oxidoreductase</keyword>
<dbReference type="InterPro" id="IPR017972">
    <property type="entry name" value="Cyt_P450_CS"/>
</dbReference>
<dbReference type="FunFam" id="1.10.630.10:FF:000018">
    <property type="entry name" value="Cytochrome P450 monooxygenase"/>
    <property type="match status" value="1"/>
</dbReference>
<evidence type="ECO:0000313" key="9">
    <source>
        <dbReference type="Proteomes" id="UP000322530"/>
    </source>
</evidence>
<comment type="caution">
    <text evidence="8">The sequence shown here is derived from an EMBL/GenBank/DDBJ whole genome shotgun (WGS) entry which is preliminary data.</text>
</comment>
<dbReference type="AlphaFoldDB" id="A0A5A5TJ84"/>
<dbReference type="InterPro" id="IPR001128">
    <property type="entry name" value="Cyt_P450"/>
</dbReference>
<evidence type="ECO:0000256" key="2">
    <source>
        <dbReference type="ARBA" id="ARBA00022617"/>
    </source>
</evidence>
<keyword evidence="3 7" id="KW-0479">Metal-binding</keyword>
<organism evidence="8 9">
    <name type="scientific">Dictyobacter arantiisoli</name>
    <dbReference type="NCBI Taxonomy" id="2014874"/>
    <lineage>
        <taxon>Bacteria</taxon>
        <taxon>Bacillati</taxon>
        <taxon>Chloroflexota</taxon>
        <taxon>Ktedonobacteria</taxon>
        <taxon>Ktedonobacterales</taxon>
        <taxon>Dictyobacteraceae</taxon>
        <taxon>Dictyobacter</taxon>
    </lineage>
</organism>
<evidence type="ECO:0000256" key="7">
    <source>
        <dbReference type="RuleBase" id="RU000461"/>
    </source>
</evidence>
<comment type="similarity">
    <text evidence="1 7">Belongs to the cytochrome P450 family.</text>
</comment>
<dbReference type="CDD" id="cd20625">
    <property type="entry name" value="CYP164-like"/>
    <property type="match status" value="1"/>
</dbReference>
<keyword evidence="6 7" id="KW-0503">Monooxygenase</keyword>
<dbReference type="PRINTS" id="PR00385">
    <property type="entry name" value="P450"/>
</dbReference>
<dbReference type="GO" id="GO:0016705">
    <property type="term" value="F:oxidoreductase activity, acting on paired donors, with incorporation or reduction of molecular oxygen"/>
    <property type="evidence" value="ECO:0007669"/>
    <property type="project" value="InterPro"/>
</dbReference>
<proteinExistence type="inferred from homology"/>
<keyword evidence="2 7" id="KW-0349">Heme</keyword>